<keyword evidence="11" id="KW-1185">Reference proteome</keyword>
<reference evidence="10 11" key="1">
    <citation type="submission" date="2014-04" db="EMBL/GenBank/DDBJ databases">
        <title>Draft Genome Sequence of Synergistes jonesii.</title>
        <authorList>
            <person name="Coil D.A."/>
            <person name="Eisen J.A."/>
            <person name="Holland-Moritz H.E."/>
        </authorList>
    </citation>
    <scope>NUCLEOTIDE SEQUENCE [LARGE SCALE GENOMIC DNA]</scope>
    <source>
        <strain evidence="10 11">78-1</strain>
    </source>
</reference>
<comment type="function">
    <text evidence="9">CRISPR (clustered regularly interspaced short palindromic repeat), is an adaptive immune system that provides protection against mobile genetic elements (viruses, transposable elements and conjugative plasmids). CRISPR clusters contain spacers, sequences complementary to antecedent mobile elements, and target invading nucleic acids. CRISPR clusters are transcribed and processed into CRISPR RNA (crRNA). Acts as a dsDNA endonuclease. Involved in the integration of spacer DNA into the CRISPR cassette.</text>
</comment>
<protein>
    <recommendedName>
        <fullName evidence="9">CRISPR-associated endonuclease Cas1</fullName>
        <ecNumber evidence="9">3.1.-.-</ecNumber>
    </recommendedName>
</protein>
<dbReference type="Pfam" id="PF01867">
    <property type="entry name" value="Cas_Cas1"/>
    <property type="match status" value="1"/>
</dbReference>
<keyword evidence="8 9" id="KW-0464">Manganese</keyword>
<comment type="cofactor">
    <cofactor evidence="9">
        <name>Mg(2+)</name>
        <dbReference type="ChEBI" id="CHEBI:18420"/>
    </cofactor>
    <cofactor evidence="9">
        <name>Mn(2+)</name>
        <dbReference type="ChEBI" id="CHEBI:29035"/>
    </cofactor>
</comment>
<dbReference type="EMBL" id="JMKI01000022">
    <property type="protein sequence ID" value="KEJ92591.1"/>
    <property type="molecule type" value="Genomic_DNA"/>
</dbReference>
<sequence length="333" mass="38935">MGKTLYLLSNGELRRKDNTLFIARENESPKFLPVETLDEINVFGEVEFNKSLLEFISQKEVILHVYNHYGYYVGTFYPREHLNSGAVILAQASHYTDSAKRIKIASSFVRGAIENMKRVMDYYRRRAAIDTEDIAEFLDGYAEQALECAGVAELMGVEGNAREKYYEFFDRLVKDDAFKMLTRTRRPPTNRMNALISFLNTMCYTLALSQIYRTHLDPRIGFLHETNFRRFSLNLDVAEIFKPIMVDRLIFSLINKKEIQDKHFEKQSGGGIYLNEKGRETILRAWEGKVNETIEHPTLGRKVSYRGLVRMEIYKLQKHIMENIDYAPYVSRW</sequence>
<comment type="caution">
    <text evidence="10">The sequence shown here is derived from an EMBL/GenBank/DDBJ whole genome shotgun (WGS) entry which is preliminary data.</text>
</comment>
<dbReference type="GO" id="GO:0003677">
    <property type="term" value="F:DNA binding"/>
    <property type="evidence" value="ECO:0007669"/>
    <property type="project" value="UniProtKB-KW"/>
</dbReference>
<dbReference type="eggNOG" id="COG1518">
    <property type="taxonomic scope" value="Bacteria"/>
</dbReference>
<name>A0A073IT06_9BACT</name>
<dbReference type="GO" id="GO:0046872">
    <property type="term" value="F:metal ion binding"/>
    <property type="evidence" value="ECO:0007669"/>
    <property type="project" value="UniProtKB-UniRule"/>
</dbReference>
<dbReference type="GO" id="GO:0004520">
    <property type="term" value="F:DNA endonuclease activity"/>
    <property type="evidence" value="ECO:0007669"/>
    <property type="project" value="InterPro"/>
</dbReference>
<dbReference type="RefSeq" id="WP_037975488.1">
    <property type="nucleotide sequence ID" value="NZ_JMKI01000022.1"/>
</dbReference>
<dbReference type="NCBIfam" id="TIGR00287">
    <property type="entry name" value="cas1"/>
    <property type="match status" value="1"/>
</dbReference>
<keyword evidence="3 9" id="KW-0255">Endonuclease</keyword>
<keyword evidence="5 9" id="KW-0460">Magnesium</keyword>
<evidence type="ECO:0000256" key="8">
    <source>
        <dbReference type="ARBA" id="ARBA00023211"/>
    </source>
</evidence>
<dbReference type="NCBIfam" id="TIGR03641">
    <property type="entry name" value="cas1_HMARI"/>
    <property type="match status" value="1"/>
</dbReference>
<evidence type="ECO:0000256" key="6">
    <source>
        <dbReference type="ARBA" id="ARBA00023118"/>
    </source>
</evidence>
<evidence type="ECO:0000313" key="11">
    <source>
        <dbReference type="Proteomes" id="UP000027665"/>
    </source>
</evidence>
<evidence type="ECO:0000256" key="9">
    <source>
        <dbReference type="HAMAP-Rule" id="MF_01470"/>
    </source>
</evidence>
<keyword evidence="4 9" id="KW-0378">Hydrolase</keyword>
<dbReference type="PANTHER" id="PTHR43219">
    <property type="entry name" value="CRISPR-ASSOCIATED ENDONUCLEASE CAS1"/>
    <property type="match status" value="1"/>
</dbReference>
<dbReference type="CDD" id="cd09722">
    <property type="entry name" value="Cas1_I-B"/>
    <property type="match status" value="1"/>
</dbReference>
<gene>
    <name evidence="9" type="primary">cas1</name>
    <name evidence="10" type="ORF">EH55_02905</name>
</gene>
<dbReference type="EC" id="3.1.-.-" evidence="9"/>
<dbReference type="GO" id="GO:0043571">
    <property type="term" value="P:maintenance of CRISPR repeat elements"/>
    <property type="evidence" value="ECO:0007669"/>
    <property type="project" value="UniProtKB-UniRule"/>
</dbReference>
<dbReference type="HAMAP" id="MF_01470">
    <property type="entry name" value="Cas1"/>
    <property type="match status" value="1"/>
</dbReference>
<accession>A0A073IT06</accession>
<feature type="binding site" evidence="9">
    <location>
        <position position="224"/>
    </location>
    <ligand>
        <name>Mn(2+)</name>
        <dbReference type="ChEBI" id="CHEBI:29035"/>
    </ligand>
</feature>
<organism evidence="10 11">
    <name type="scientific">Synergistes jonesii</name>
    <dbReference type="NCBI Taxonomy" id="2754"/>
    <lineage>
        <taxon>Bacteria</taxon>
        <taxon>Thermotogati</taxon>
        <taxon>Synergistota</taxon>
        <taxon>Synergistia</taxon>
        <taxon>Synergistales</taxon>
        <taxon>Synergistaceae</taxon>
        <taxon>Synergistes</taxon>
    </lineage>
</organism>
<dbReference type="GeneID" id="90983302"/>
<keyword evidence="1 9" id="KW-0540">Nuclease</keyword>
<proteinExistence type="inferred from homology"/>
<dbReference type="InterPro" id="IPR042206">
    <property type="entry name" value="CRISPR-assoc_Cas1_C"/>
</dbReference>
<dbReference type="PATRIC" id="fig|2754.20.peg.2629"/>
<evidence type="ECO:0000256" key="1">
    <source>
        <dbReference type="ARBA" id="ARBA00022722"/>
    </source>
</evidence>
<evidence type="ECO:0000313" key="10">
    <source>
        <dbReference type="EMBL" id="KEJ92591.1"/>
    </source>
</evidence>
<dbReference type="InterPro" id="IPR002729">
    <property type="entry name" value="CRISPR-assoc_Cas1"/>
</dbReference>
<dbReference type="STRING" id="2754.EH55_02905"/>
<dbReference type="GO" id="GO:0016787">
    <property type="term" value="F:hydrolase activity"/>
    <property type="evidence" value="ECO:0007669"/>
    <property type="project" value="UniProtKB-KW"/>
</dbReference>
<evidence type="ECO:0000256" key="4">
    <source>
        <dbReference type="ARBA" id="ARBA00022801"/>
    </source>
</evidence>
<keyword evidence="7 9" id="KW-0238">DNA-binding</keyword>
<feature type="binding site" evidence="9">
    <location>
        <position position="158"/>
    </location>
    <ligand>
        <name>Mn(2+)</name>
        <dbReference type="ChEBI" id="CHEBI:29035"/>
    </ligand>
</feature>
<keyword evidence="6 9" id="KW-0051">Antiviral defense</keyword>
<evidence type="ECO:0000256" key="3">
    <source>
        <dbReference type="ARBA" id="ARBA00022759"/>
    </source>
</evidence>
<comment type="subunit">
    <text evidence="9">Homodimer, forms a heterotetramer with a Cas2 homodimer.</text>
</comment>
<dbReference type="InterPro" id="IPR019858">
    <property type="entry name" value="CRISPR-assoc_Cas1_HMARI/TNEAP"/>
</dbReference>
<comment type="similarity">
    <text evidence="9">Belongs to the CRISPR-associated endonuclease Cas1 family.</text>
</comment>
<feature type="binding site" evidence="9">
    <location>
        <position position="239"/>
    </location>
    <ligand>
        <name>Mn(2+)</name>
        <dbReference type="ChEBI" id="CHEBI:29035"/>
    </ligand>
</feature>
<dbReference type="Gene3D" id="1.20.120.920">
    <property type="entry name" value="CRISPR-associated endonuclease Cas1, C-terminal domain"/>
    <property type="match status" value="1"/>
</dbReference>
<evidence type="ECO:0000256" key="2">
    <source>
        <dbReference type="ARBA" id="ARBA00022723"/>
    </source>
</evidence>
<dbReference type="AlphaFoldDB" id="A0A073IT06"/>
<keyword evidence="2 9" id="KW-0479">Metal-binding</keyword>
<evidence type="ECO:0000256" key="5">
    <source>
        <dbReference type="ARBA" id="ARBA00022842"/>
    </source>
</evidence>
<evidence type="ECO:0000256" key="7">
    <source>
        <dbReference type="ARBA" id="ARBA00023125"/>
    </source>
</evidence>
<dbReference type="OrthoDB" id="9803119at2"/>
<dbReference type="Proteomes" id="UP000027665">
    <property type="component" value="Unassembled WGS sequence"/>
</dbReference>
<dbReference type="Gene3D" id="3.100.10.20">
    <property type="entry name" value="CRISPR-associated endonuclease Cas1, N-terminal domain"/>
    <property type="match status" value="1"/>
</dbReference>
<dbReference type="InterPro" id="IPR042211">
    <property type="entry name" value="CRISPR-assoc_Cas1_N"/>
</dbReference>
<dbReference type="GO" id="GO:0051607">
    <property type="term" value="P:defense response to virus"/>
    <property type="evidence" value="ECO:0007669"/>
    <property type="project" value="UniProtKB-UniRule"/>
</dbReference>
<dbReference type="PANTHER" id="PTHR43219:SF1">
    <property type="entry name" value="CRISPR-ASSOCIATED ENDONUCLEASE CAS1"/>
    <property type="match status" value="1"/>
</dbReference>